<dbReference type="NCBIfam" id="NF038196">
    <property type="entry name" value="ferrodoxin_EFR1"/>
    <property type="match status" value="1"/>
</dbReference>
<dbReference type="Pfam" id="PF00037">
    <property type="entry name" value="Fer4"/>
    <property type="match status" value="1"/>
</dbReference>
<proteinExistence type="predicted"/>
<dbReference type="RefSeq" id="WP_255332112.1">
    <property type="nucleotide sequence ID" value="NZ_VOTZ01000006.1"/>
</dbReference>
<protein>
    <recommendedName>
        <fullName evidence="1">4Fe-4S ferredoxin-type domain-containing protein</fullName>
    </recommendedName>
</protein>
<dbReference type="Gene3D" id="3.40.50.360">
    <property type="match status" value="1"/>
</dbReference>
<feature type="domain" description="4Fe-4S ferredoxin-type" evidence="1">
    <location>
        <begin position="187"/>
        <end position="216"/>
    </location>
</feature>
<dbReference type="GO" id="GO:0016491">
    <property type="term" value="F:oxidoreductase activity"/>
    <property type="evidence" value="ECO:0007669"/>
    <property type="project" value="UniProtKB-ARBA"/>
</dbReference>
<evidence type="ECO:0000313" key="3">
    <source>
        <dbReference type="Proteomes" id="UP001524383"/>
    </source>
</evidence>
<evidence type="ECO:0000313" key="2">
    <source>
        <dbReference type="EMBL" id="MCQ1538169.1"/>
    </source>
</evidence>
<dbReference type="SUPFAM" id="SSF52218">
    <property type="entry name" value="Flavoproteins"/>
    <property type="match status" value="1"/>
</dbReference>
<evidence type="ECO:0000259" key="1">
    <source>
        <dbReference type="PROSITE" id="PS51379"/>
    </source>
</evidence>
<keyword evidence="3" id="KW-1185">Reference proteome</keyword>
<name>A0ABD4TK90_9EURY</name>
<reference evidence="2 3" key="1">
    <citation type="submission" date="2019-08" db="EMBL/GenBank/DDBJ databases">
        <authorList>
            <person name="Chen S.-C."/>
            <person name="Lai M.-C."/>
            <person name="You Y.-T."/>
        </authorList>
    </citation>
    <scope>NUCLEOTIDE SEQUENCE [LARGE SCALE GENOMIC DNA]</scope>
    <source>
        <strain evidence="2 3">P2F9704a</strain>
    </source>
</reference>
<dbReference type="PROSITE" id="PS00198">
    <property type="entry name" value="4FE4S_FER_1"/>
    <property type="match status" value="2"/>
</dbReference>
<dbReference type="SUPFAM" id="SSF54862">
    <property type="entry name" value="4Fe-4S ferredoxins"/>
    <property type="match status" value="1"/>
</dbReference>
<comment type="caution">
    <text evidence="2">The sequence shown here is derived from an EMBL/GenBank/DDBJ whole genome shotgun (WGS) entry which is preliminary data.</text>
</comment>
<dbReference type="InterPro" id="IPR047964">
    <property type="entry name" value="EFR1-like"/>
</dbReference>
<dbReference type="PROSITE" id="PS51379">
    <property type="entry name" value="4FE4S_FER_2"/>
    <property type="match status" value="2"/>
</dbReference>
<dbReference type="InterPro" id="IPR017896">
    <property type="entry name" value="4Fe4S_Fe-S-bd"/>
</dbReference>
<dbReference type="Gene3D" id="3.30.70.20">
    <property type="match status" value="1"/>
</dbReference>
<organism evidence="2 3">
    <name type="scientific">Methanocalculus taiwanensis</name>
    <dbReference type="NCBI Taxonomy" id="106207"/>
    <lineage>
        <taxon>Archaea</taxon>
        <taxon>Methanobacteriati</taxon>
        <taxon>Methanobacteriota</taxon>
        <taxon>Stenosarchaea group</taxon>
        <taxon>Methanomicrobia</taxon>
        <taxon>Methanomicrobiales</taxon>
        <taxon>Methanocalculaceae</taxon>
        <taxon>Methanocalculus</taxon>
    </lineage>
</organism>
<sequence>MTTIIYTFTGTGNTLAVARQLADALGDTTIIPITQAMKGAPLLPEAETADAIGFAFPVYYVDMPPVVKECVQGLQIHGNPYLFGVATCGGSPGGALYNLDALLKAKGAHLSLGAAITMPENFIGPMNLMEPEEKVEGILTAARERIPEIAESIRSRKDIPLEGSDSTPYRVVASFFRYLITSVYGTPRRLHATDRCNRCGLCARICPTRNITVTDETVTWGSNCTWCYACIHWCPQEAVEIGGRTKGRRRYHHPDVTVKDMVEQRGG</sequence>
<accession>A0ABD4TK90</accession>
<dbReference type="InterPro" id="IPR029039">
    <property type="entry name" value="Flavoprotein-like_sf"/>
</dbReference>
<feature type="domain" description="4Fe-4S ferredoxin-type" evidence="1">
    <location>
        <begin position="222"/>
        <end position="244"/>
    </location>
</feature>
<dbReference type="EMBL" id="VOTZ01000006">
    <property type="protein sequence ID" value="MCQ1538169.1"/>
    <property type="molecule type" value="Genomic_DNA"/>
</dbReference>
<dbReference type="InterPro" id="IPR017900">
    <property type="entry name" value="4Fe4S_Fe_S_CS"/>
</dbReference>
<dbReference type="Proteomes" id="UP001524383">
    <property type="component" value="Unassembled WGS sequence"/>
</dbReference>
<dbReference type="AlphaFoldDB" id="A0ABD4TK90"/>
<gene>
    <name evidence="2" type="ORF">FTO68_04070</name>
</gene>